<dbReference type="PANTHER" id="PTHR35488:SF2">
    <property type="entry name" value="OS05G0358900 PROTEIN"/>
    <property type="match status" value="1"/>
</dbReference>
<proteinExistence type="predicted"/>
<dbReference type="EMBL" id="JAGGNH010000002">
    <property type="protein sequence ID" value="KAJ0980631.1"/>
    <property type="molecule type" value="Genomic_DNA"/>
</dbReference>
<dbReference type="OrthoDB" id="1913474at2759"/>
<name>A0A9D5CVT4_9LILI</name>
<keyword evidence="3" id="KW-1185">Reference proteome</keyword>
<accession>A0A9D5CVT4</accession>
<reference evidence="2" key="2">
    <citation type="journal article" date="2022" name="Hortic Res">
        <title>The genome of Dioscorea zingiberensis sheds light on the biosynthesis, origin and evolution of the medicinally important diosgenin saponins.</title>
        <authorList>
            <person name="Li Y."/>
            <person name="Tan C."/>
            <person name="Li Z."/>
            <person name="Guo J."/>
            <person name="Li S."/>
            <person name="Chen X."/>
            <person name="Wang C."/>
            <person name="Dai X."/>
            <person name="Yang H."/>
            <person name="Song W."/>
            <person name="Hou L."/>
            <person name="Xu J."/>
            <person name="Tong Z."/>
            <person name="Xu A."/>
            <person name="Yuan X."/>
            <person name="Wang W."/>
            <person name="Yang Q."/>
            <person name="Chen L."/>
            <person name="Sun Z."/>
            <person name="Wang K."/>
            <person name="Pan B."/>
            <person name="Chen J."/>
            <person name="Bao Y."/>
            <person name="Liu F."/>
            <person name="Qi X."/>
            <person name="Gang D.R."/>
            <person name="Wen J."/>
            <person name="Li J."/>
        </authorList>
    </citation>
    <scope>NUCLEOTIDE SEQUENCE</scope>
    <source>
        <strain evidence="2">Dzin_1.0</strain>
    </source>
</reference>
<evidence type="ECO:0000313" key="3">
    <source>
        <dbReference type="Proteomes" id="UP001085076"/>
    </source>
</evidence>
<feature type="region of interest" description="Disordered" evidence="1">
    <location>
        <begin position="92"/>
        <end position="111"/>
    </location>
</feature>
<comment type="caution">
    <text evidence="2">The sequence shown here is derived from an EMBL/GenBank/DDBJ whole genome shotgun (WGS) entry which is preliminary data.</text>
</comment>
<reference evidence="2" key="1">
    <citation type="submission" date="2021-03" db="EMBL/GenBank/DDBJ databases">
        <authorList>
            <person name="Li Z."/>
            <person name="Yang C."/>
        </authorList>
    </citation>
    <scope>NUCLEOTIDE SEQUENCE</scope>
    <source>
        <strain evidence="2">Dzin_1.0</strain>
        <tissue evidence="2">Leaf</tissue>
    </source>
</reference>
<organism evidence="2 3">
    <name type="scientific">Dioscorea zingiberensis</name>
    <dbReference type="NCBI Taxonomy" id="325984"/>
    <lineage>
        <taxon>Eukaryota</taxon>
        <taxon>Viridiplantae</taxon>
        <taxon>Streptophyta</taxon>
        <taxon>Embryophyta</taxon>
        <taxon>Tracheophyta</taxon>
        <taxon>Spermatophyta</taxon>
        <taxon>Magnoliopsida</taxon>
        <taxon>Liliopsida</taxon>
        <taxon>Dioscoreales</taxon>
        <taxon>Dioscoreaceae</taxon>
        <taxon>Dioscorea</taxon>
    </lineage>
</organism>
<feature type="region of interest" description="Disordered" evidence="1">
    <location>
        <begin position="55"/>
        <end position="79"/>
    </location>
</feature>
<sequence>MSNKRSVFLKPERQHYSDYGFDPQLGFFQVLEEAMEERNKMGLRSPDSFEFKLQKPMISGEEQQHTPNKKKKKKKKKNAWWRRVFPLLWKKATSSGNNNNKRATCSSPPSYLRFAVSGPLSIYTESSGPPSKPQPVRSCSGPLDTRPRRNPIY</sequence>
<dbReference type="Proteomes" id="UP001085076">
    <property type="component" value="Miscellaneous, Linkage group lg02"/>
</dbReference>
<feature type="region of interest" description="Disordered" evidence="1">
    <location>
        <begin position="123"/>
        <end position="153"/>
    </location>
</feature>
<feature type="compositionally biased region" description="Polar residues" evidence="1">
    <location>
        <begin position="92"/>
        <end position="109"/>
    </location>
</feature>
<dbReference type="AlphaFoldDB" id="A0A9D5CVT4"/>
<evidence type="ECO:0000256" key="1">
    <source>
        <dbReference type="SAM" id="MobiDB-lite"/>
    </source>
</evidence>
<gene>
    <name evidence="2" type="ORF">J5N97_008886</name>
</gene>
<evidence type="ECO:0000313" key="2">
    <source>
        <dbReference type="EMBL" id="KAJ0980631.1"/>
    </source>
</evidence>
<protein>
    <submittedName>
        <fullName evidence="2">Uncharacterized protein</fullName>
    </submittedName>
</protein>
<dbReference type="PANTHER" id="PTHR35488">
    <property type="entry name" value="OS05G0358900 PROTEIN-RELATED"/>
    <property type="match status" value="1"/>
</dbReference>
<feature type="compositionally biased region" description="Basic residues" evidence="1">
    <location>
        <begin position="67"/>
        <end position="79"/>
    </location>
</feature>